<name>A0ABV1SAP4_BACAB</name>
<dbReference type="Proteomes" id="UP001467674">
    <property type="component" value="Unassembled WGS sequence"/>
</dbReference>
<proteinExistence type="predicted"/>
<dbReference type="Pfam" id="PF04634">
    <property type="entry name" value="YezG-like"/>
    <property type="match status" value="1"/>
</dbReference>
<evidence type="ECO:0000313" key="2">
    <source>
        <dbReference type="EMBL" id="MER3123603.1"/>
    </source>
</evidence>
<dbReference type="EMBL" id="JBEOME010000019">
    <property type="protein sequence ID" value="MER3123603.1"/>
    <property type="molecule type" value="Genomic_DNA"/>
</dbReference>
<gene>
    <name evidence="2" type="ORF">ABQG71_20810</name>
</gene>
<dbReference type="RefSeq" id="WP_234900754.1">
    <property type="nucleotide sequence ID" value="NZ_JBEOME010000019.1"/>
</dbReference>
<dbReference type="Gene3D" id="3.30.500.20">
    <property type="entry name" value="BH3703-like domains"/>
    <property type="match status" value="1"/>
</dbReference>
<dbReference type="InterPro" id="IPR006728">
    <property type="entry name" value="YezG-like"/>
</dbReference>
<keyword evidence="3" id="KW-1185">Reference proteome</keyword>
<evidence type="ECO:0000313" key="3">
    <source>
        <dbReference type="Proteomes" id="UP001467674"/>
    </source>
</evidence>
<accession>A0ABV1SAP4</accession>
<keyword evidence="1" id="KW-0175">Coiled coil</keyword>
<sequence>METKEMESLYREIARNLNEMIPVEWDTIWMYAEMLDDSASALFYFTVPNKEEYFYSHNIPDQYRVSEDTYDSLLINLQRKLRQLREEYAKEQSDKWTTVKMKLTYSGKMSTDFGYDDVFSLGIDNIQRIAVWEYETFGFLPDDEEDKEAVLNFIKNKEENQ</sequence>
<dbReference type="SUPFAM" id="SSF160424">
    <property type="entry name" value="BH3703-like"/>
    <property type="match status" value="1"/>
</dbReference>
<dbReference type="NCBIfam" id="TIGR01741">
    <property type="entry name" value="staph_tand_hypo"/>
    <property type="match status" value="1"/>
</dbReference>
<dbReference type="InterPro" id="IPR036170">
    <property type="entry name" value="YezG-like_sf"/>
</dbReference>
<comment type="caution">
    <text evidence="2">The sequence shown here is derived from an EMBL/GenBank/DDBJ whole genome shotgun (WGS) entry which is preliminary data.</text>
</comment>
<reference evidence="2 3" key="1">
    <citation type="submission" date="2024-06" db="EMBL/GenBank/DDBJ databases">
        <title>Construction of an artificial bacterial consortium using nitrogen cycle bacteria from Cuatro Cienegas Basin and a mangrove forest.</title>
        <authorList>
            <person name="Aguilera-Najera D."/>
            <person name="Marquez-Cianci L."/>
            <person name="Martinez-Perez E."/>
            <person name="Rosas-Barrera M."/>
            <person name="Rodriguez-Cruz U.E."/>
            <person name="Tapia-Lopez R."/>
            <person name="Eguiarte L.E."/>
            <person name="Souza-Saldivar V."/>
        </authorList>
    </citation>
    <scope>NUCLEOTIDE SEQUENCE [LARGE SCALE GENOMIC DNA]</scope>
    <source>
        <strain evidence="2 3">S14-15</strain>
    </source>
</reference>
<feature type="coiled-coil region" evidence="1">
    <location>
        <begin position="67"/>
        <end position="94"/>
    </location>
</feature>
<evidence type="ECO:0000256" key="1">
    <source>
        <dbReference type="SAM" id="Coils"/>
    </source>
</evidence>
<protein>
    <submittedName>
        <fullName evidence="2">Immunity protein YezG family protein</fullName>
    </submittedName>
</protein>
<organism evidence="2 3">
    <name type="scientific">Bacillus altitudinis</name>
    <dbReference type="NCBI Taxonomy" id="293387"/>
    <lineage>
        <taxon>Bacteria</taxon>
        <taxon>Bacillati</taxon>
        <taxon>Bacillota</taxon>
        <taxon>Bacilli</taxon>
        <taxon>Bacillales</taxon>
        <taxon>Bacillaceae</taxon>
        <taxon>Bacillus</taxon>
    </lineage>
</organism>